<protein>
    <submittedName>
        <fullName evidence="2">LysM peptidoglycan-binding domain-containing protein</fullName>
    </submittedName>
</protein>
<dbReference type="SMART" id="SM00257">
    <property type="entry name" value="LysM"/>
    <property type="match status" value="1"/>
</dbReference>
<dbReference type="InterPro" id="IPR036779">
    <property type="entry name" value="LysM_dom_sf"/>
</dbReference>
<dbReference type="SUPFAM" id="SSF54106">
    <property type="entry name" value="LysM domain"/>
    <property type="match status" value="1"/>
</dbReference>
<reference evidence="3" key="1">
    <citation type="journal article" date="2019" name="Int. J. Syst. Evol. Microbiol.">
        <title>The Global Catalogue of Microorganisms (GCM) 10K type strain sequencing project: providing services to taxonomists for standard genome sequencing and annotation.</title>
        <authorList>
            <consortium name="The Broad Institute Genomics Platform"/>
            <consortium name="The Broad Institute Genome Sequencing Center for Infectious Disease"/>
            <person name="Wu L."/>
            <person name="Ma J."/>
        </authorList>
    </citation>
    <scope>NUCLEOTIDE SEQUENCE [LARGE SCALE GENOMIC DNA]</scope>
    <source>
        <strain evidence="3">CCM 8907</strain>
    </source>
</reference>
<accession>A0ABW1TPT9</accession>
<feature type="domain" description="LysM" evidence="1">
    <location>
        <begin position="1"/>
        <end position="42"/>
    </location>
</feature>
<dbReference type="InterPro" id="IPR018392">
    <property type="entry name" value="LysM"/>
</dbReference>
<evidence type="ECO:0000313" key="3">
    <source>
        <dbReference type="Proteomes" id="UP001596191"/>
    </source>
</evidence>
<proteinExistence type="predicted"/>
<dbReference type="RefSeq" id="WP_225417736.1">
    <property type="nucleotide sequence ID" value="NZ_JBHSSJ010000012.1"/>
</dbReference>
<dbReference type="Proteomes" id="UP001596191">
    <property type="component" value="Unassembled WGS sequence"/>
</dbReference>
<dbReference type="Gene3D" id="3.10.350.10">
    <property type="entry name" value="LysM domain"/>
    <property type="match status" value="1"/>
</dbReference>
<organism evidence="2 3">
    <name type="scientific">Levilactobacillus tangyuanensis</name>
    <dbReference type="NCBI Taxonomy" id="2486021"/>
    <lineage>
        <taxon>Bacteria</taxon>
        <taxon>Bacillati</taxon>
        <taxon>Bacillota</taxon>
        <taxon>Bacilli</taxon>
        <taxon>Lactobacillales</taxon>
        <taxon>Lactobacillaceae</taxon>
        <taxon>Levilactobacillus</taxon>
    </lineage>
</organism>
<dbReference type="PROSITE" id="PS51782">
    <property type="entry name" value="LYSM"/>
    <property type="match status" value="1"/>
</dbReference>
<evidence type="ECO:0000313" key="2">
    <source>
        <dbReference type="EMBL" id="MFC6275600.1"/>
    </source>
</evidence>
<evidence type="ECO:0000259" key="1">
    <source>
        <dbReference type="PROSITE" id="PS51782"/>
    </source>
</evidence>
<keyword evidence="3" id="KW-1185">Reference proteome</keyword>
<comment type="caution">
    <text evidence="2">The sequence shown here is derived from an EMBL/GenBank/DDBJ whole genome shotgun (WGS) entry which is preliminary data.</text>
</comment>
<gene>
    <name evidence="2" type="ORF">ACFQET_08750</name>
</gene>
<name>A0ABW1TPT9_9LACO</name>
<dbReference type="CDD" id="cd00118">
    <property type="entry name" value="LysM"/>
    <property type="match status" value="1"/>
</dbReference>
<dbReference type="EMBL" id="JBHSSJ010000012">
    <property type="protein sequence ID" value="MFC6275600.1"/>
    <property type="molecule type" value="Genomic_DNA"/>
</dbReference>
<sequence length="43" mass="5112">MTIKKGDTYWGYHMKFGTSIKKLRSWNGFPDRKLPIGKKIRVK</sequence>
<dbReference type="Pfam" id="PF01476">
    <property type="entry name" value="LysM"/>
    <property type="match status" value="1"/>
</dbReference>